<protein>
    <submittedName>
        <fullName evidence="1">Hypothetical_protein</fullName>
    </submittedName>
</protein>
<keyword evidence="2" id="KW-1185">Reference proteome</keyword>
<name>A0ABP1K1B9_9EUKA</name>
<organism evidence="1 2">
    <name type="scientific">Hexamita inflata</name>
    <dbReference type="NCBI Taxonomy" id="28002"/>
    <lineage>
        <taxon>Eukaryota</taxon>
        <taxon>Metamonada</taxon>
        <taxon>Diplomonadida</taxon>
        <taxon>Hexamitidae</taxon>
        <taxon>Hexamitinae</taxon>
        <taxon>Hexamita</taxon>
    </lineage>
</organism>
<dbReference type="Proteomes" id="UP001642409">
    <property type="component" value="Unassembled WGS sequence"/>
</dbReference>
<accession>A0ABP1K1B9</accession>
<evidence type="ECO:0000313" key="2">
    <source>
        <dbReference type="Proteomes" id="UP001642409"/>
    </source>
</evidence>
<proteinExistence type="predicted"/>
<dbReference type="EMBL" id="CAXDID020000187">
    <property type="protein sequence ID" value="CAL6051280.1"/>
    <property type="molecule type" value="Genomic_DNA"/>
</dbReference>
<gene>
    <name evidence="1" type="ORF">HINF_LOCUS44295</name>
</gene>
<comment type="caution">
    <text evidence="1">The sequence shown here is derived from an EMBL/GenBank/DDBJ whole genome shotgun (WGS) entry which is preliminary data.</text>
</comment>
<reference evidence="1 2" key="1">
    <citation type="submission" date="2024-07" db="EMBL/GenBank/DDBJ databases">
        <authorList>
            <person name="Akdeniz Z."/>
        </authorList>
    </citation>
    <scope>NUCLEOTIDE SEQUENCE [LARGE SCALE GENOMIC DNA]</scope>
</reference>
<evidence type="ECO:0000313" key="1">
    <source>
        <dbReference type="EMBL" id="CAL6051280.1"/>
    </source>
</evidence>
<sequence length="470" mass="55472">MSIDFLPTQFHMSAKLFDQLQNLLLTFVQRTDPTLNKSFKLIQINIFSHIRVYLQSNETFELPEISSEKLNICINILSQSTLKQAVDVTNMLKQFQPILDKTPFSQRFTYEDFKHFQQVKSQSELLEKLNEEYKTNQRITISKQQLQHILCLNYNRDTYHYNELSKFIKLTDQHQSLKLISTNTFMNNLTNIVNQRFTIEQYNDMMNFVEETPYNKLQQIIPNMDSIQIIRDDNFANDIIKEYVKVLNKCKFILDNAGKININLYRAASQTIPIAIYKSLQMLIMYPDQYQIAGCLLYTFYIPIVYVNEKDIKADTLIITPEFQDLHLKSQGQNIPQIVLKSDIPSAIVHHIDSNEFHNESDNLVLITVTEDEVQYFKQMRPEIKQLTPHVKHQMIHKMLNSEYSERCDMFHLNCINLAVFNSKNSYYKLIVANWLNNPEQTLYEYVNSGEADIHFDIDQFIKYISNQLD</sequence>